<dbReference type="Proteomes" id="UP000033423">
    <property type="component" value="Unassembled WGS sequence"/>
</dbReference>
<proteinExistence type="predicted"/>
<evidence type="ECO:0000313" key="2">
    <source>
        <dbReference type="Proteomes" id="UP000033423"/>
    </source>
</evidence>
<keyword evidence="2" id="KW-1185">Reference proteome</keyword>
<sequence length="81" mass="8793">MSSTNICKDAKGRVCYNTWQLHYHFDNRLAIKCGKGFINTAIAATPAIMIAPNLIESRSSSSLKSRLVGKPSSIKLDIAPA</sequence>
<accession>A0A0F3GND8</accession>
<protein>
    <submittedName>
        <fullName evidence="1">Uncharacterized protein</fullName>
    </submittedName>
</protein>
<dbReference type="AlphaFoldDB" id="A0A0F3GND8"/>
<gene>
    <name evidence="1" type="ORF">MBAV_004356</name>
</gene>
<comment type="caution">
    <text evidence="1">The sequence shown here is derived from an EMBL/GenBank/DDBJ whole genome shotgun (WGS) entry which is preliminary data.</text>
</comment>
<reference evidence="1 2" key="1">
    <citation type="submission" date="2015-02" db="EMBL/GenBank/DDBJ databases">
        <title>Single-cell genomics of uncultivated deep-branching MTB reveals a conserved set of magnetosome genes.</title>
        <authorList>
            <person name="Kolinko S."/>
            <person name="Richter M."/>
            <person name="Glockner F.O."/>
            <person name="Brachmann A."/>
            <person name="Schuler D."/>
        </authorList>
    </citation>
    <scope>NUCLEOTIDE SEQUENCE [LARGE SCALE GENOMIC DNA]</scope>
    <source>
        <strain evidence="1">TM-1</strain>
    </source>
</reference>
<organism evidence="1 2">
    <name type="scientific">Candidatus Magnetobacterium bavaricum</name>
    <dbReference type="NCBI Taxonomy" id="29290"/>
    <lineage>
        <taxon>Bacteria</taxon>
        <taxon>Pseudomonadati</taxon>
        <taxon>Nitrospirota</taxon>
        <taxon>Thermodesulfovibrionia</taxon>
        <taxon>Thermodesulfovibrionales</taxon>
        <taxon>Candidatus Magnetobacteriaceae</taxon>
        <taxon>Candidatus Magnetobacterium</taxon>
    </lineage>
</organism>
<dbReference type="EMBL" id="LACI01001890">
    <property type="protein sequence ID" value="KJU83450.1"/>
    <property type="molecule type" value="Genomic_DNA"/>
</dbReference>
<evidence type="ECO:0000313" key="1">
    <source>
        <dbReference type="EMBL" id="KJU83450.1"/>
    </source>
</evidence>
<name>A0A0F3GND8_9BACT</name>